<dbReference type="Proteomes" id="UP000593571">
    <property type="component" value="Unassembled WGS sequence"/>
</dbReference>
<name>A0A7J8HWT7_ROUAE</name>
<dbReference type="InterPro" id="IPR018195">
    <property type="entry name" value="Transferrin_Fe_BS"/>
</dbReference>
<evidence type="ECO:0000313" key="8">
    <source>
        <dbReference type="EMBL" id="KAF6476508.1"/>
    </source>
</evidence>
<dbReference type="GO" id="GO:0006826">
    <property type="term" value="P:iron ion transport"/>
    <property type="evidence" value="ECO:0007669"/>
    <property type="project" value="UniProtKB-KW"/>
</dbReference>
<evidence type="ECO:0000259" key="7">
    <source>
        <dbReference type="PROSITE" id="PS51408"/>
    </source>
</evidence>
<accession>A0A7J8HWT7</accession>
<dbReference type="PROSITE" id="PS00206">
    <property type="entry name" value="TRANSFERRIN_LIKE_2"/>
    <property type="match status" value="1"/>
</dbReference>
<dbReference type="PRINTS" id="PR00422">
    <property type="entry name" value="TRANSFERRIN"/>
</dbReference>
<dbReference type="EMBL" id="JACASE010000004">
    <property type="protein sequence ID" value="KAF6476508.1"/>
    <property type="molecule type" value="Genomic_DNA"/>
</dbReference>
<keyword evidence="9" id="KW-1185">Reference proteome</keyword>
<keyword evidence="5" id="KW-0408">Iron</keyword>
<evidence type="ECO:0000256" key="2">
    <source>
        <dbReference type="ARBA" id="ARBA00022496"/>
    </source>
</evidence>
<evidence type="ECO:0000313" key="9">
    <source>
        <dbReference type="Proteomes" id="UP000593571"/>
    </source>
</evidence>
<dbReference type="GO" id="GO:0005769">
    <property type="term" value="C:early endosome"/>
    <property type="evidence" value="ECO:0007669"/>
    <property type="project" value="TreeGrafter"/>
</dbReference>
<keyword evidence="3" id="KW-0479">Metal-binding</keyword>
<proteinExistence type="predicted"/>
<keyword evidence="4" id="KW-0677">Repeat</keyword>
<dbReference type="PROSITE" id="PS00207">
    <property type="entry name" value="TRANSFERRIN_LIKE_3"/>
    <property type="match status" value="1"/>
</dbReference>
<dbReference type="PROSITE" id="PS51408">
    <property type="entry name" value="TRANSFERRIN_LIKE_4"/>
    <property type="match status" value="1"/>
</dbReference>
<dbReference type="GO" id="GO:0005615">
    <property type="term" value="C:extracellular space"/>
    <property type="evidence" value="ECO:0007669"/>
    <property type="project" value="TreeGrafter"/>
</dbReference>
<dbReference type="InterPro" id="IPR001156">
    <property type="entry name" value="Transferrin-like_dom"/>
</dbReference>
<evidence type="ECO:0000256" key="3">
    <source>
        <dbReference type="ARBA" id="ARBA00022723"/>
    </source>
</evidence>
<protein>
    <submittedName>
        <fullName evidence="8">Transferrin</fullName>
    </submittedName>
</protein>
<gene>
    <name evidence="8" type="ORF">HJG63_019137</name>
</gene>
<dbReference type="Gene3D" id="3.40.190.10">
    <property type="entry name" value="Periplasmic binding protein-like II"/>
    <property type="match status" value="2"/>
</dbReference>
<dbReference type="PANTHER" id="PTHR11485:SF31">
    <property type="entry name" value="SEROTRANSFERRIN"/>
    <property type="match status" value="1"/>
</dbReference>
<dbReference type="GO" id="GO:0055037">
    <property type="term" value="C:recycling endosome"/>
    <property type="evidence" value="ECO:0007669"/>
    <property type="project" value="TreeGrafter"/>
</dbReference>
<evidence type="ECO:0000256" key="6">
    <source>
        <dbReference type="ARBA" id="ARBA00023065"/>
    </source>
</evidence>
<keyword evidence="1" id="KW-0813">Transport</keyword>
<feature type="domain" description="Transferrin-like" evidence="7">
    <location>
        <begin position="1"/>
        <end position="202"/>
    </location>
</feature>
<dbReference type="SUPFAM" id="SSF53850">
    <property type="entry name" value="Periplasmic binding protein-like II"/>
    <property type="match status" value="1"/>
</dbReference>
<keyword evidence="2" id="KW-0410">Iron transport</keyword>
<sequence>MGVLYWELPDPQENLQKAASNFFAASCVPCADRTAFPKLCQLCAGKGTDKCACSNHEPYFGYSGAFKCLQDGVGDVAFVKHLTVLDDLKQKSERDQYELLCRDNTRKPVDKYEECYLAQVPSHAVVARSAGGKEDLIWELLNQAQVPNHCPPFLLSGPCLHLGHFPSFPYCHCRTFCFQGIVGIVLHMIHLSESTQQRLFSE</sequence>
<keyword evidence="6" id="KW-0406">Ion transport</keyword>
<dbReference type="AlphaFoldDB" id="A0A7J8HWT7"/>
<evidence type="ECO:0000256" key="4">
    <source>
        <dbReference type="ARBA" id="ARBA00022737"/>
    </source>
</evidence>
<dbReference type="Pfam" id="PF00405">
    <property type="entry name" value="Transferrin"/>
    <property type="match status" value="1"/>
</dbReference>
<reference evidence="8 9" key="1">
    <citation type="journal article" date="2020" name="Nature">
        <title>Six reference-quality genomes reveal evolution of bat adaptations.</title>
        <authorList>
            <person name="Jebb D."/>
            <person name="Huang Z."/>
            <person name="Pippel M."/>
            <person name="Hughes G.M."/>
            <person name="Lavrichenko K."/>
            <person name="Devanna P."/>
            <person name="Winkler S."/>
            <person name="Jermiin L.S."/>
            <person name="Skirmuntt E.C."/>
            <person name="Katzourakis A."/>
            <person name="Burkitt-Gray L."/>
            <person name="Ray D.A."/>
            <person name="Sullivan K.A.M."/>
            <person name="Roscito J.G."/>
            <person name="Kirilenko B.M."/>
            <person name="Davalos L.M."/>
            <person name="Corthals A.P."/>
            <person name="Power M.L."/>
            <person name="Jones G."/>
            <person name="Ransome R.D."/>
            <person name="Dechmann D.K.N."/>
            <person name="Locatelli A.G."/>
            <person name="Puechmaille S.J."/>
            <person name="Fedrigo O."/>
            <person name="Jarvis E.D."/>
            <person name="Hiller M."/>
            <person name="Vernes S.C."/>
            <person name="Myers E.W."/>
            <person name="Teeling E.C."/>
        </authorList>
    </citation>
    <scope>NUCLEOTIDE SEQUENCE [LARGE SCALE GENOMIC DNA]</scope>
    <source>
        <strain evidence="8">MRouAeg1</strain>
        <tissue evidence="8">Muscle</tissue>
    </source>
</reference>
<dbReference type="SMART" id="SM00094">
    <property type="entry name" value="TR_FER"/>
    <property type="match status" value="1"/>
</dbReference>
<dbReference type="GO" id="GO:0005886">
    <property type="term" value="C:plasma membrane"/>
    <property type="evidence" value="ECO:0007669"/>
    <property type="project" value="TreeGrafter"/>
</dbReference>
<organism evidence="8 9">
    <name type="scientific">Rousettus aegyptiacus</name>
    <name type="common">Egyptian fruit bat</name>
    <name type="synonym">Pteropus aegyptiacus</name>
    <dbReference type="NCBI Taxonomy" id="9407"/>
    <lineage>
        <taxon>Eukaryota</taxon>
        <taxon>Metazoa</taxon>
        <taxon>Chordata</taxon>
        <taxon>Craniata</taxon>
        <taxon>Vertebrata</taxon>
        <taxon>Euteleostomi</taxon>
        <taxon>Mammalia</taxon>
        <taxon>Eutheria</taxon>
        <taxon>Laurasiatheria</taxon>
        <taxon>Chiroptera</taxon>
        <taxon>Yinpterochiroptera</taxon>
        <taxon>Pteropodoidea</taxon>
        <taxon>Pteropodidae</taxon>
        <taxon>Rousettinae</taxon>
        <taxon>Rousettus</taxon>
    </lineage>
</organism>
<evidence type="ECO:0000256" key="1">
    <source>
        <dbReference type="ARBA" id="ARBA00022448"/>
    </source>
</evidence>
<dbReference type="GO" id="GO:0046872">
    <property type="term" value="F:metal ion binding"/>
    <property type="evidence" value="ECO:0007669"/>
    <property type="project" value="UniProtKB-KW"/>
</dbReference>
<dbReference type="GO" id="GO:0019731">
    <property type="term" value="P:antibacterial humoral response"/>
    <property type="evidence" value="ECO:0007669"/>
    <property type="project" value="TreeGrafter"/>
</dbReference>
<comment type="caution">
    <text evidence="8">The sequence shown here is derived from an EMBL/GenBank/DDBJ whole genome shotgun (WGS) entry which is preliminary data.</text>
</comment>
<evidence type="ECO:0000256" key="5">
    <source>
        <dbReference type="ARBA" id="ARBA00023004"/>
    </source>
</evidence>
<dbReference type="PANTHER" id="PTHR11485">
    <property type="entry name" value="TRANSFERRIN"/>
    <property type="match status" value="1"/>
</dbReference>